<sequence>MRFITGKSIPRRTFIRGVGTTLALPLLDAMRPAGRVYGSPKAEGVPRLVCIEEVHGLPGCNDWGAEQYLFAPSTVGRDYELLPENVLTSLEPWRDRLTIISNTDVRMAEPVNPGEIGGDHFRSSAVFLTQSHPKQTQGSDLYCGTSLDQLHAQRFGQETVLPSLQLSIESTDKGGGCDYNYSCSYMDSISWSSPSEPLPMIRNPRTAFDLLFGAGGSERERAIRRRTQRSILDWVADEVGRMKRDLGAIDRQRVDQYLENIREIERRIDMVELRNTGGEPRELPEAPPGVPDSFSEHMRLLSDIQVLAFQADITRVVALKTGRDASNRTFPESGSDRAFHPSSHHGDKEEAVLEFNKICQYRVSQMAYFLGRLEETFDGESSLLDQSMIIWGSPMGDANLHNHRRCPLVVMGGANGQLEGGAHLKAPDGTPMANVFVSLLHKLGHRDLPGFGDSDGAFSV</sequence>
<feature type="compositionally biased region" description="Basic and acidic residues" evidence="1">
    <location>
        <begin position="334"/>
        <end position="345"/>
    </location>
</feature>
<gene>
    <name evidence="2" type="ORF">METZ01_LOCUS39632</name>
</gene>
<name>A0A381R7C5_9ZZZZ</name>
<proteinExistence type="predicted"/>
<feature type="region of interest" description="Disordered" evidence="1">
    <location>
        <begin position="325"/>
        <end position="345"/>
    </location>
</feature>
<reference evidence="2" key="1">
    <citation type="submission" date="2018-05" db="EMBL/GenBank/DDBJ databases">
        <authorList>
            <person name="Lanie J.A."/>
            <person name="Ng W.-L."/>
            <person name="Kazmierczak K.M."/>
            <person name="Andrzejewski T.M."/>
            <person name="Davidsen T.M."/>
            <person name="Wayne K.J."/>
            <person name="Tettelin H."/>
            <person name="Glass J.I."/>
            <person name="Rusch D."/>
            <person name="Podicherti R."/>
            <person name="Tsui H.-C.T."/>
            <person name="Winkler M.E."/>
        </authorList>
    </citation>
    <scope>NUCLEOTIDE SEQUENCE</scope>
</reference>
<organism evidence="2">
    <name type="scientific">marine metagenome</name>
    <dbReference type="NCBI Taxonomy" id="408172"/>
    <lineage>
        <taxon>unclassified sequences</taxon>
        <taxon>metagenomes</taxon>
        <taxon>ecological metagenomes</taxon>
    </lineage>
</organism>
<dbReference type="InterPro" id="IPR011447">
    <property type="entry name" value="DUF1552"/>
</dbReference>
<evidence type="ECO:0008006" key="3">
    <source>
        <dbReference type="Google" id="ProtNLM"/>
    </source>
</evidence>
<dbReference type="EMBL" id="UINC01001699">
    <property type="protein sequence ID" value="SUZ86778.1"/>
    <property type="molecule type" value="Genomic_DNA"/>
</dbReference>
<dbReference type="AlphaFoldDB" id="A0A381R7C5"/>
<evidence type="ECO:0000256" key="1">
    <source>
        <dbReference type="SAM" id="MobiDB-lite"/>
    </source>
</evidence>
<evidence type="ECO:0000313" key="2">
    <source>
        <dbReference type="EMBL" id="SUZ86778.1"/>
    </source>
</evidence>
<accession>A0A381R7C5</accession>
<dbReference type="Pfam" id="PF07586">
    <property type="entry name" value="HXXSHH"/>
    <property type="match status" value="1"/>
</dbReference>
<protein>
    <recommendedName>
        <fullName evidence="3">DUF1552 domain-containing protein</fullName>
    </recommendedName>
</protein>